<dbReference type="InterPro" id="IPR052169">
    <property type="entry name" value="CW_Biosynth-Accessory"/>
</dbReference>
<dbReference type="Proteomes" id="UP000178176">
    <property type="component" value="Unassembled WGS sequence"/>
</dbReference>
<dbReference type="PANTHER" id="PTHR33393:SF13">
    <property type="entry name" value="PGA BIOSYNTHESIS PROTEIN CAPA"/>
    <property type="match status" value="1"/>
</dbReference>
<evidence type="ECO:0000313" key="4">
    <source>
        <dbReference type="Proteomes" id="UP000178176"/>
    </source>
</evidence>
<dbReference type="InterPro" id="IPR029052">
    <property type="entry name" value="Metallo-depent_PP-like"/>
</dbReference>
<evidence type="ECO:0000313" key="3">
    <source>
        <dbReference type="EMBL" id="OGC93182.1"/>
    </source>
</evidence>
<comment type="caution">
    <text evidence="3">The sequence shown here is derived from an EMBL/GenBank/DDBJ whole genome shotgun (WGS) entry which is preliminary data.</text>
</comment>
<reference evidence="3 4" key="1">
    <citation type="journal article" date="2016" name="Nat. Commun.">
        <title>Thousands of microbial genomes shed light on interconnected biogeochemical processes in an aquifer system.</title>
        <authorList>
            <person name="Anantharaman K."/>
            <person name="Brown C.T."/>
            <person name="Hug L.A."/>
            <person name="Sharon I."/>
            <person name="Castelle C.J."/>
            <person name="Probst A.J."/>
            <person name="Thomas B.C."/>
            <person name="Singh A."/>
            <person name="Wilkins M.J."/>
            <person name="Karaoz U."/>
            <person name="Brodie E.L."/>
            <person name="Williams K.H."/>
            <person name="Hubbard S.S."/>
            <person name="Banfield J.F."/>
        </authorList>
    </citation>
    <scope>NUCLEOTIDE SEQUENCE [LARGE SCALE GENOMIC DNA]</scope>
</reference>
<organism evidence="3 4">
    <name type="scientific">Candidatus Amesbacteria bacterium RIFCSPHIGHO2_01_FULL_48_32b</name>
    <dbReference type="NCBI Taxonomy" id="1797253"/>
    <lineage>
        <taxon>Bacteria</taxon>
        <taxon>Candidatus Amesiibacteriota</taxon>
    </lineage>
</organism>
<dbReference type="AlphaFoldDB" id="A0A1F4YGX9"/>
<evidence type="ECO:0000256" key="1">
    <source>
        <dbReference type="ARBA" id="ARBA00005662"/>
    </source>
</evidence>
<sequence length="295" mass="32449">MKWLIWLVAALGLGVATPRVTPVKRVEQPVTISIAVTGDVLLARSVNAKMVELNDFTYPWKNVAEKLRGADVTYINLETPLTTDCRPTMEGMTFCGDVRGVQGLKFAGVDVANLANNHACNYGAAGLSQTKEVLRNAGISWTGTEDGEPVIEVKKKKIGFLGFSDLGAGGCGINGTAKLTEKVKSLKELADLVVVQFHFGLEYRDKPAVRQVNLARQAIDAGADLVVGNHPHWIQTTERYKDKLIVYSHGNFIFDQTWSKKTMEGVVGWYEWENASVSASFLPVNTGYDLQTRWE</sequence>
<dbReference type="InterPro" id="IPR019079">
    <property type="entry name" value="Capsule_synth_CapA"/>
</dbReference>
<dbReference type="PANTHER" id="PTHR33393">
    <property type="entry name" value="POLYGLUTAMINE SYNTHESIS ACCESSORY PROTEIN RV0574C-RELATED"/>
    <property type="match status" value="1"/>
</dbReference>
<feature type="domain" description="Capsule synthesis protein CapA" evidence="2">
    <location>
        <begin position="33"/>
        <end position="256"/>
    </location>
</feature>
<accession>A0A1F4YGX9</accession>
<proteinExistence type="inferred from homology"/>
<dbReference type="Gene3D" id="3.60.21.10">
    <property type="match status" value="1"/>
</dbReference>
<dbReference type="Pfam" id="PF09587">
    <property type="entry name" value="PGA_cap"/>
    <property type="match status" value="1"/>
</dbReference>
<evidence type="ECO:0000259" key="2">
    <source>
        <dbReference type="SMART" id="SM00854"/>
    </source>
</evidence>
<comment type="similarity">
    <text evidence="1">Belongs to the CapA family.</text>
</comment>
<dbReference type="SMART" id="SM00854">
    <property type="entry name" value="PGA_cap"/>
    <property type="match status" value="1"/>
</dbReference>
<gene>
    <name evidence="3" type="ORF">A2876_04750</name>
</gene>
<dbReference type="EMBL" id="MEXH01000001">
    <property type="protein sequence ID" value="OGC93182.1"/>
    <property type="molecule type" value="Genomic_DNA"/>
</dbReference>
<protein>
    <recommendedName>
        <fullName evidence="2">Capsule synthesis protein CapA domain-containing protein</fullName>
    </recommendedName>
</protein>
<dbReference type="SUPFAM" id="SSF56300">
    <property type="entry name" value="Metallo-dependent phosphatases"/>
    <property type="match status" value="1"/>
</dbReference>
<dbReference type="CDD" id="cd07381">
    <property type="entry name" value="MPP_CapA"/>
    <property type="match status" value="1"/>
</dbReference>
<name>A0A1F4YGX9_9BACT</name>